<evidence type="ECO:0000259" key="4">
    <source>
        <dbReference type="PROSITE" id="PS50102"/>
    </source>
</evidence>
<dbReference type="InterPro" id="IPR052462">
    <property type="entry name" value="SLIRP/GR-RBP-like"/>
</dbReference>
<dbReference type="GO" id="GO:0016070">
    <property type="term" value="P:RNA metabolic process"/>
    <property type="evidence" value="ECO:0007669"/>
    <property type="project" value="UniProtKB-ARBA"/>
</dbReference>
<dbReference type="SMART" id="SM00360">
    <property type="entry name" value="RRM"/>
    <property type="match status" value="1"/>
</dbReference>
<dbReference type="InterPro" id="IPR035979">
    <property type="entry name" value="RBD_domain_sf"/>
</dbReference>
<accession>A0A816IPT2</accession>
<evidence type="ECO:0000256" key="1">
    <source>
        <dbReference type="ARBA" id="ARBA00022884"/>
    </source>
</evidence>
<dbReference type="PROSITE" id="PS50102">
    <property type="entry name" value="RRM"/>
    <property type="match status" value="1"/>
</dbReference>
<dbReference type="Gramene" id="CDX87197">
    <property type="protein sequence ID" value="CDX87197"/>
    <property type="gene ID" value="GSBRNA2T00146123001"/>
</dbReference>
<sequence>MLFSQLLAPHYLHLHYINSSSKGHNTGRVLAEAKNQRGLRGTCSSPVKFCLQVRCLKAMAFLSKFGNVLKQTTSKQLSANGSLSSPSLFQAIRCMSSSKLFIGGMEYGMNEDSLREAFSKYGEVVETRVILDRETGRSRGFGFVTFTSTEAASSAIQALDGQDLHGRIVKVNYAHDRTSGGGGYGGGGYGGGGYGGGGGGSGGYGGGGAGGYGGGGYGTSVGYGSSGYGESSTASAGAVGGYNGSGGYGEGSTANAGAVGGYGSGNAYGSNNGGFAGENQVGGDNSQFSGENTQFGVGGGQSGGEAQFGGLENGAVGDFEDDTDVAKRA</sequence>
<evidence type="ECO:0000256" key="2">
    <source>
        <dbReference type="PROSITE-ProRule" id="PRU00176"/>
    </source>
</evidence>
<dbReference type="Proteomes" id="UP001295469">
    <property type="component" value="Chromosome C09"/>
</dbReference>
<dbReference type="Pfam" id="PF00076">
    <property type="entry name" value="RRM_1"/>
    <property type="match status" value="1"/>
</dbReference>
<dbReference type="CDD" id="cd21608">
    <property type="entry name" value="RRM2_NsCP33_like"/>
    <property type="match status" value="1"/>
</dbReference>
<dbReference type="OMA" id="WATDDMS"/>
<dbReference type="GO" id="GO:0003723">
    <property type="term" value="F:RNA binding"/>
    <property type="evidence" value="ECO:0007669"/>
    <property type="project" value="UniProtKB-UniRule"/>
</dbReference>
<reference evidence="5" key="1">
    <citation type="submission" date="2021-01" db="EMBL/GenBank/DDBJ databases">
        <authorList>
            <consortium name="Genoscope - CEA"/>
            <person name="William W."/>
        </authorList>
    </citation>
    <scope>NUCLEOTIDE SEQUENCE</scope>
</reference>
<keyword evidence="1 2" id="KW-0694">RNA-binding</keyword>
<dbReference type="InterPro" id="IPR000504">
    <property type="entry name" value="RRM_dom"/>
</dbReference>
<feature type="compositionally biased region" description="Polar residues" evidence="3">
    <location>
        <begin position="282"/>
        <end position="293"/>
    </location>
</feature>
<feature type="domain" description="RRM" evidence="4">
    <location>
        <begin position="98"/>
        <end position="176"/>
    </location>
</feature>
<organism evidence="5">
    <name type="scientific">Brassica napus</name>
    <name type="common">Rape</name>
    <dbReference type="NCBI Taxonomy" id="3708"/>
    <lineage>
        <taxon>Eukaryota</taxon>
        <taxon>Viridiplantae</taxon>
        <taxon>Streptophyta</taxon>
        <taxon>Embryophyta</taxon>
        <taxon>Tracheophyta</taxon>
        <taxon>Spermatophyta</taxon>
        <taxon>Magnoliopsida</taxon>
        <taxon>eudicotyledons</taxon>
        <taxon>Gunneridae</taxon>
        <taxon>Pentapetalae</taxon>
        <taxon>rosids</taxon>
        <taxon>malvids</taxon>
        <taxon>Brassicales</taxon>
        <taxon>Brassicaceae</taxon>
        <taxon>Brassiceae</taxon>
        <taxon>Brassica</taxon>
    </lineage>
</organism>
<protein>
    <submittedName>
        <fullName evidence="5">(rape) hypothetical protein</fullName>
    </submittedName>
</protein>
<evidence type="ECO:0000313" key="5">
    <source>
        <dbReference type="EMBL" id="CAF1716423.1"/>
    </source>
</evidence>
<proteinExistence type="predicted"/>
<dbReference type="InterPro" id="IPR048289">
    <property type="entry name" value="RRM2_NsCP33-like"/>
</dbReference>
<dbReference type="FunFam" id="3.30.70.330:FF:000631">
    <property type="entry name" value="Glycine-rich RNA-binding protein 3, mitochondrial"/>
    <property type="match status" value="1"/>
</dbReference>
<name>A0A816IPT2_BRANA</name>
<dbReference type="PANTHER" id="PTHR48027">
    <property type="entry name" value="HETEROGENEOUS NUCLEAR RIBONUCLEOPROTEIN 87F-RELATED"/>
    <property type="match status" value="1"/>
</dbReference>
<dbReference type="SUPFAM" id="SSF54928">
    <property type="entry name" value="RNA-binding domain, RBD"/>
    <property type="match status" value="1"/>
</dbReference>
<evidence type="ECO:0000256" key="3">
    <source>
        <dbReference type="SAM" id="MobiDB-lite"/>
    </source>
</evidence>
<dbReference type="InterPro" id="IPR012677">
    <property type="entry name" value="Nucleotide-bd_a/b_plait_sf"/>
</dbReference>
<dbReference type="EMBL" id="HG994373">
    <property type="protein sequence ID" value="CAF1716423.1"/>
    <property type="molecule type" value="Genomic_DNA"/>
</dbReference>
<feature type="region of interest" description="Disordered" evidence="3">
    <location>
        <begin position="273"/>
        <end position="329"/>
    </location>
</feature>
<dbReference type="AlphaFoldDB" id="A0A816IPT2"/>
<feature type="compositionally biased region" description="Gly residues" evidence="3">
    <location>
        <begin position="296"/>
        <end position="307"/>
    </location>
</feature>
<dbReference type="Gene3D" id="3.30.70.330">
    <property type="match status" value="1"/>
</dbReference>
<gene>
    <name evidence="5" type="ORF">DARMORV10_C09P08040.1</name>
</gene>